<sequence>MDKITLFVPFKICAKYSLNSVYAGLNYYERIKRANDIKRAFILAYKNEILKNKELRELANNARNSQNFIFKNPVKIHFSYCGTRLDLDNHSFIRKCMIDEMRALNIIKDDTKKYLTQISESFCDDEKNSGVVIKLEG</sequence>
<protein>
    <submittedName>
        <fullName evidence="1">Uncharacterized protein</fullName>
    </submittedName>
</protein>
<dbReference type="KEGG" id="cinf:CINF_1278"/>
<gene>
    <name evidence="1" type="ORF">CINF_1278</name>
</gene>
<dbReference type="GO" id="GO:0000287">
    <property type="term" value="F:magnesium ion binding"/>
    <property type="evidence" value="ECO:0007669"/>
    <property type="project" value="InterPro"/>
</dbReference>
<dbReference type="InterPro" id="IPR036614">
    <property type="entry name" value="RusA-like_sf"/>
</dbReference>
<dbReference type="AlphaFoldDB" id="A0A7H9CNE4"/>
<name>A0A7H9CNE4_9BACT</name>
<dbReference type="SUPFAM" id="SSF103084">
    <property type="entry name" value="Holliday junction resolvase RusA"/>
    <property type="match status" value="1"/>
</dbReference>
<dbReference type="GO" id="GO:0006310">
    <property type="term" value="P:DNA recombination"/>
    <property type="evidence" value="ECO:0007669"/>
    <property type="project" value="InterPro"/>
</dbReference>
<reference evidence="1 2" key="1">
    <citation type="submission" date="2020-02" db="EMBL/GenBank/DDBJ databases">
        <title>Complete genome sequence of the novel Campylobacter species Candidatus Campylobacter infans.</title>
        <authorList>
            <person name="Duim B."/>
            <person name="Zomer A."/>
            <person name="van der Graaf L."/>
            <person name="Wagenaar J."/>
        </authorList>
    </citation>
    <scope>NUCLEOTIDE SEQUENCE [LARGE SCALE GENOMIC DNA]</scope>
    <source>
        <strain evidence="1 2">19S00001</strain>
    </source>
</reference>
<accession>A0A7H9CNE4</accession>
<dbReference type="EMBL" id="CP049075">
    <property type="protein sequence ID" value="QLI05764.1"/>
    <property type="molecule type" value="Genomic_DNA"/>
</dbReference>
<dbReference type="GO" id="GO:0006281">
    <property type="term" value="P:DNA repair"/>
    <property type="evidence" value="ECO:0007669"/>
    <property type="project" value="InterPro"/>
</dbReference>
<proteinExistence type="predicted"/>
<evidence type="ECO:0000313" key="2">
    <source>
        <dbReference type="Proteomes" id="UP000509414"/>
    </source>
</evidence>
<evidence type="ECO:0000313" key="1">
    <source>
        <dbReference type="EMBL" id="QLI05764.1"/>
    </source>
</evidence>
<keyword evidence="2" id="KW-1185">Reference proteome</keyword>
<dbReference type="RefSeq" id="WP_179974941.1">
    <property type="nucleotide sequence ID" value="NZ_CP049075.1"/>
</dbReference>
<organism evidence="1 2">
    <name type="scientific">Candidatus Campylobacter infans</name>
    <dbReference type="NCBI Taxonomy" id="2561898"/>
    <lineage>
        <taxon>Bacteria</taxon>
        <taxon>Pseudomonadati</taxon>
        <taxon>Campylobacterota</taxon>
        <taxon>Epsilonproteobacteria</taxon>
        <taxon>Campylobacterales</taxon>
        <taxon>Campylobacteraceae</taxon>
        <taxon>Campylobacter</taxon>
    </lineage>
</organism>
<dbReference type="Proteomes" id="UP000509414">
    <property type="component" value="Chromosome"/>
</dbReference>